<sequence>MEGNEELFQKIVELLVVAGYTRARSQSLCPFDKLTGGLVWCINGCDVDLDIDHFYDDNAAPEYKQKVCEAIEKALHVMECPYPLQAHQVQRLDYSAVYHVVQWLAKCAVSDQVSRLASAKKIDHPIDGKVEVRHEV</sequence>
<evidence type="ECO:0000313" key="3">
    <source>
        <dbReference type="Proteomes" id="UP000825935"/>
    </source>
</evidence>
<feature type="domain" description="CCDC93 N-terminal" evidence="1">
    <location>
        <begin position="4"/>
        <end position="106"/>
    </location>
</feature>
<organism evidence="2 3">
    <name type="scientific">Ceratopteris richardii</name>
    <name type="common">Triangle waterfern</name>
    <dbReference type="NCBI Taxonomy" id="49495"/>
    <lineage>
        <taxon>Eukaryota</taxon>
        <taxon>Viridiplantae</taxon>
        <taxon>Streptophyta</taxon>
        <taxon>Embryophyta</taxon>
        <taxon>Tracheophyta</taxon>
        <taxon>Polypodiopsida</taxon>
        <taxon>Polypodiidae</taxon>
        <taxon>Polypodiales</taxon>
        <taxon>Pteridineae</taxon>
        <taxon>Pteridaceae</taxon>
        <taxon>Parkerioideae</taxon>
        <taxon>Ceratopteris</taxon>
    </lineage>
</organism>
<dbReference type="Proteomes" id="UP000825935">
    <property type="component" value="Chromosome 8"/>
</dbReference>
<dbReference type="Pfam" id="PF21673">
    <property type="entry name" value="CCDC93_N"/>
    <property type="match status" value="1"/>
</dbReference>
<dbReference type="InterPro" id="IPR048747">
    <property type="entry name" value="CCDC93_N"/>
</dbReference>
<evidence type="ECO:0000259" key="1">
    <source>
        <dbReference type="Pfam" id="PF21673"/>
    </source>
</evidence>
<dbReference type="AlphaFoldDB" id="A0A8T2UAL2"/>
<dbReference type="EMBL" id="CM035413">
    <property type="protein sequence ID" value="KAH7431728.1"/>
    <property type="molecule type" value="Genomic_DNA"/>
</dbReference>
<gene>
    <name evidence="2" type="ORF">KP509_08G063200</name>
</gene>
<evidence type="ECO:0000313" key="2">
    <source>
        <dbReference type="EMBL" id="KAH7431728.1"/>
    </source>
</evidence>
<dbReference type="InterPro" id="IPR039116">
    <property type="entry name" value="CCDC93"/>
</dbReference>
<dbReference type="OrthoDB" id="16092at2759"/>
<protein>
    <recommendedName>
        <fullName evidence="1">CCDC93 N-terminal domain-containing protein</fullName>
    </recommendedName>
</protein>
<dbReference type="OMA" id="EATINHY"/>
<dbReference type="PANTHER" id="PTHR16441">
    <property type="entry name" value="FIDIPIDINE"/>
    <property type="match status" value="1"/>
</dbReference>
<comment type="caution">
    <text evidence="2">The sequence shown here is derived from an EMBL/GenBank/DDBJ whole genome shotgun (WGS) entry which is preliminary data.</text>
</comment>
<name>A0A8T2UAL2_CERRI</name>
<reference evidence="2" key="1">
    <citation type="submission" date="2021-08" db="EMBL/GenBank/DDBJ databases">
        <title>WGS assembly of Ceratopteris richardii.</title>
        <authorList>
            <person name="Marchant D.B."/>
            <person name="Chen G."/>
            <person name="Jenkins J."/>
            <person name="Shu S."/>
            <person name="Leebens-Mack J."/>
            <person name="Grimwood J."/>
            <person name="Schmutz J."/>
            <person name="Soltis P."/>
            <person name="Soltis D."/>
            <person name="Chen Z.-H."/>
        </authorList>
    </citation>
    <scope>NUCLEOTIDE SEQUENCE</scope>
    <source>
        <strain evidence="2">Whitten #5841</strain>
        <tissue evidence="2">Leaf</tissue>
    </source>
</reference>
<accession>A0A8T2UAL2</accession>
<dbReference type="PANTHER" id="PTHR16441:SF0">
    <property type="entry name" value="COILED-COIL DOMAIN-CONTAINING PROTEIN 93"/>
    <property type="match status" value="1"/>
</dbReference>
<proteinExistence type="predicted"/>
<keyword evidence="3" id="KW-1185">Reference proteome</keyword>
<dbReference type="GO" id="GO:0006893">
    <property type="term" value="P:Golgi to plasma membrane transport"/>
    <property type="evidence" value="ECO:0007669"/>
    <property type="project" value="TreeGrafter"/>
</dbReference>